<reference evidence="7" key="2">
    <citation type="journal article" date="2023" name="IMA Fungus">
        <title>Comparative genomic study of the Penicillium genus elucidates a diverse pangenome and 15 lateral gene transfer events.</title>
        <authorList>
            <person name="Petersen C."/>
            <person name="Sorensen T."/>
            <person name="Nielsen M.R."/>
            <person name="Sondergaard T.E."/>
            <person name="Sorensen J.L."/>
            <person name="Fitzpatrick D.A."/>
            <person name="Frisvad J.C."/>
            <person name="Nielsen K.L."/>
        </authorList>
    </citation>
    <scope>NUCLEOTIDE SEQUENCE</scope>
    <source>
        <strain evidence="7">IBT 30761</strain>
    </source>
</reference>
<comment type="caution">
    <text evidence="7">The sequence shown here is derived from an EMBL/GenBank/DDBJ whole genome shotgun (WGS) entry which is preliminary data.</text>
</comment>
<gene>
    <name evidence="7" type="ORF">N7532_012052</name>
</gene>
<dbReference type="EMBL" id="JAPQKI010000011">
    <property type="protein sequence ID" value="KAJ5083009.1"/>
    <property type="molecule type" value="Genomic_DNA"/>
</dbReference>
<dbReference type="InterPro" id="IPR002401">
    <property type="entry name" value="Cyt_P450_E_grp-I"/>
</dbReference>
<dbReference type="PRINTS" id="PR00385">
    <property type="entry name" value="P450"/>
</dbReference>
<comment type="cofactor">
    <cofactor evidence="1 5">
        <name>heme</name>
        <dbReference type="ChEBI" id="CHEBI:30413"/>
    </cofactor>
</comment>
<dbReference type="GO" id="GO:0016705">
    <property type="term" value="F:oxidoreductase activity, acting on paired donors, with incorporation or reduction of molecular oxygen"/>
    <property type="evidence" value="ECO:0007669"/>
    <property type="project" value="InterPro"/>
</dbReference>
<evidence type="ECO:0000256" key="6">
    <source>
        <dbReference type="RuleBase" id="RU000461"/>
    </source>
</evidence>
<dbReference type="PROSITE" id="PS00086">
    <property type="entry name" value="CYTOCHROME_P450"/>
    <property type="match status" value="1"/>
</dbReference>
<dbReference type="GO" id="GO:0004497">
    <property type="term" value="F:monooxygenase activity"/>
    <property type="evidence" value="ECO:0007669"/>
    <property type="project" value="UniProtKB-KW"/>
</dbReference>
<dbReference type="PANTHER" id="PTHR24305:SF190">
    <property type="entry name" value="P450, PUTATIVE (EUROFUNG)-RELATED"/>
    <property type="match status" value="1"/>
</dbReference>
<dbReference type="GO" id="GO:0020037">
    <property type="term" value="F:heme binding"/>
    <property type="evidence" value="ECO:0007669"/>
    <property type="project" value="InterPro"/>
</dbReference>
<dbReference type="GO" id="GO:0043386">
    <property type="term" value="P:mycotoxin biosynthetic process"/>
    <property type="evidence" value="ECO:0007669"/>
    <property type="project" value="UniProtKB-ARBA"/>
</dbReference>
<sequence>MAVLSHIVAALQSSPITTAAISILVLVLIFNRQNIPNIPGPWLAKYTKLWYLWQMYRADFHLTNVKLHREQGSIVQIAPGYYSVDDADSLKLIYGHGNQLVKGTWYSTWNFNPNPEATNLFSERFPAKHSTMRRKVASLYSMTALVSYEPYVDNCIGIFEAHLAKFSQFGTIMDLAHWLQCYAFDVIGEITFGERFGFLDQGKDIAGLMQALNFSFSYASFVGLFTWLQPITNPISGLFSRSLFYVQEFTNQRVLATRQEKVDTSEDGPVYMAKRLIDAQLNDEKRGITSLDIAITTGSNVGAGSDTTSLSLASYLFYLYQHPRCLEQVRRELEGLGARTRYTFQEVQKLPYLQATIKESLRMHPGTGYPLWRIVPQGGLMICGQLLPEGSNVGVNSWVAHRDTTVYGSDADDYRPERWLEADADRLKAMEHSFMPFGYGARTCIGKNISLLEMNKLIPVLVNGFNFEFLRKDGSMDTRKSLVGRDRWFVKPELLHARVFKRV</sequence>
<accession>A0A9W9JV61</accession>
<protein>
    <recommendedName>
        <fullName evidence="9">Pisatin demethylase</fullName>
    </recommendedName>
</protein>
<dbReference type="AlphaFoldDB" id="A0A9W9JV61"/>
<dbReference type="Proteomes" id="UP001149074">
    <property type="component" value="Unassembled WGS sequence"/>
</dbReference>
<evidence type="ECO:0000256" key="5">
    <source>
        <dbReference type="PIRSR" id="PIRSR602401-1"/>
    </source>
</evidence>
<dbReference type="RefSeq" id="XP_056469531.1">
    <property type="nucleotide sequence ID" value="XM_056624543.1"/>
</dbReference>
<proteinExistence type="inferred from homology"/>
<evidence type="ECO:0000256" key="4">
    <source>
        <dbReference type="ARBA" id="ARBA00023004"/>
    </source>
</evidence>
<dbReference type="Pfam" id="PF00067">
    <property type="entry name" value="p450"/>
    <property type="match status" value="1"/>
</dbReference>
<keyword evidence="3 6" id="KW-0560">Oxidoreductase</keyword>
<dbReference type="InterPro" id="IPR001128">
    <property type="entry name" value="Cyt_P450"/>
</dbReference>
<evidence type="ECO:0000256" key="2">
    <source>
        <dbReference type="ARBA" id="ARBA00022723"/>
    </source>
</evidence>
<dbReference type="Gene3D" id="1.10.630.10">
    <property type="entry name" value="Cytochrome P450"/>
    <property type="match status" value="1"/>
</dbReference>
<dbReference type="PRINTS" id="PR00463">
    <property type="entry name" value="EP450I"/>
</dbReference>
<dbReference type="GO" id="GO:0005506">
    <property type="term" value="F:iron ion binding"/>
    <property type="evidence" value="ECO:0007669"/>
    <property type="project" value="InterPro"/>
</dbReference>
<keyword evidence="8" id="KW-1185">Reference proteome</keyword>
<evidence type="ECO:0000256" key="1">
    <source>
        <dbReference type="ARBA" id="ARBA00001971"/>
    </source>
</evidence>
<dbReference type="SUPFAM" id="SSF48264">
    <property type="entry name" value="Cytochrome P450"/>
    <property type="match status" value="1"/>
</dbReference>
<evidence type="ECO:0000313" key="8">
    <source>
        <dbReference type="Proteomes" id="UP001149074"/>
    </source>
</evidence>
<dbReference type="InterPro" id="IPR050121">
    <property type="entry name" value="Cytochrome_P450_monoxygenase"/>
</dbReference>
<keyword evidence="6" id="KW-0503">Monooxygenase</keyword>
<dbReference type="GeneID" id="81363522"/>
<evidence type="ECO:0008006" key="9">
    <source>
        <dbReference type="Google" id="ProtNLM"/>
    </source>
</evidence>
<feature type="binding site" description="axial binding residue" evidence="5">
    <location>
        <position position="444"/>
    </location>
    <ligand>
        <name>heme</name>
        <dbReference type="ChEBI" id="CHEBI:30413"/>
    </ligand>
    <ligandPart>
        <name>Fe</name>
        <dbReference type="ChEBI" id="CHEBI:18248"/>
    </ligandPart>
</feature>
<name>A0A9W9JV61_9EURO</name>
<dbReference type="OrthoDB" id="3934656at2759"/>
<evidence type="ECO:0000256" key="3">
    <source>
        <dbReference type="ARBA" id="ARBA00023002"/>
    </source>
</evidence>
<keyword evidence="2 5" id="KW-0479">Metal-binding</keyword>
<keyword evidence="5 6" id="KW-0349">Heme</keyword>
<dbReference type="InterPro" id="IPR036396">
    <property type="entry name" value="Cyt_P450_sf"/>
</dbReference>
<keyword evidence="4 5" id="KW-0408">Iron</keyword>
<reference evidence="7" key="1">
    <citation type="submission" date="2022-11" db="EMBL/GenBank/DDBJ databases">
        <authorList>
            <person name="Petersen C."/>
        </authorList>
    </citation>
    <scope>NUCLEOTIDE SEQUENCE</scope>
    <source>
        <strain evidence="7">IBT 30761</strain>
    </source>
</reference>
<organism evidence="7 8">
    <name type="scientific">Penicillium argentinense</name>
    <dbReference type="NCBI Taxonomy" id="1131581"/>
    <lineage>
        <taxon>Eukaryota</taxon>
        <taxon>Fungi</taxon>
        <taxon>Dikarya</taxon>
        <taxon>Ascomycota</taxon>
        <taxon>Pezizomycotina</taxon>
        <taxon>Eurotiomycetes</taxon>
        <taxon>Eurotiomycetidae</taxon>
        <taxon>Eurotiales</taxon>
        <taxon>Aspergillaceae</taxon>
        <taxon>Penicillium</taxon>
    </lineage>
</organism>
<dbReference type="PANTHER" id="PTHR24305">
    <property type="entry name" value="CYTOCHROME P450"/>
    <property type="match status" value="1"/>
</dbReference>
<evidence type="ECO:0000313" key="7">
    <source>
        <dbReference type="EMBL" id="KAJ5083009.1"/>
    </source>
</evidence>
<dbReference type="CDD" id="cd11060">
    <property type="entry name" value="CYP57A1-like"/>
    <property type="match status" value="1"/>
</dbReference>
<dbReference type="InterPro" id="IPR017972">
    <property type="entry name" value="Cyt_P450_CS"/>
</dbReference>
<comment type="similarity">
    <text evidence="6">Belongs to the cytochrome P450 family.</text>
</comment>